<dbReference type="InterPro" id="IPR052192">
    <property type="entry name" value="Insect_Ionotropic_Sensory_Rcpt"/>
</dbReference>
<evidence type="ECO:0000256" key="3">
    <source>
        <dbReference type="ARBA" id="ARBA00022692"/>
    </source>
</evidence>
<proteinExistence type="predicted"/>
<dbReference type="EMBL" id="LNIX01000010">
    <property type="protein sequence ID" value="OXA49155.1"/>
    <property type="molecule type" value="Genomic_DNA"/>
</dbReference>
<evidence type="ECO:0000256" key="7">
    <source>
        <dbReference type="ARBA" id="ARBA00023180"/>
    </source>
</evidence>
<evidence type="ECO:0000256" key="5">
    <source>
        <dbReference type="ARBA" id="ARBA00023136"/>
    </source>
</evidence>
<keyword evidence="2" id="KW-1003">Cell membrane</keyword>
<accession>A0A226DUH7</accession>
<keyword evidence="3 8" id="KW-0812">Transmembrane</keyword>
<comment type="subcellular location">
    <subcellularLocation>
        <location evidence="1">Cell membrane</location>
        <topology evidence="1">Multi-pass membrane protein</topology>
    </subcellularLocation>
</comment>
<keyword evidence="10" id="KW-1185">Reference proteome</keyword>
<organism evidence="9 10">
    <name type="scientific">Folsomia candida</name>
    <name type="common">Springtail</name>
    <dbReference type="NCBI Taxonomy" id="158441"/>
    <lineage>
        <taxon>Eukaryota</taxon>
        <taxon>Metazoa</taxon>
        <taxon>Ecdysozoa</taxon>
        <taxon>Arthropoda</taxon>
        <taxon>Hexapoda</taxon>
        <taxon>Collembola</taxon>
        <taxon>Entomobryomorpha</taxon>
        <taxon>Isotomoidea</taxon>
        <taxon>Isotomidae</taxon>
        <taxon>Proisotominae</taxon>
        <taxon>Folsomia</taxon>
    </lineage>
</organism>
<evidence type="ECO:0000256" key="1">
    <source>
        <dbReference type="ARBA" id="ARBA00004651"/>
    </source>
</evidence>
<keyword evidence="7" id="KW-0325">Glycoprotein</keyword>
<dbReference type="PANTHER" id="PTHR42643:SF24">
    <property type="entry name" value="IONOTROPIC RECEPTOR 60A"/>
    <property type="match status" value="1"/>
</dbReference>
<feature type="transmembrane region" description="Helical" evidence="8">
    <location>
        <begin position="182"/>
        <end position="204"/>
    </location>
</feature>
<evidence type="ECO:0000256" key="8">
    <source>
        <dbReference type="SAM" id="Phobius"/>
    </source>
</evidence>
<keyword evidence="6" id="KW-0675">Receptor</keyword>
<evidence type="ECO:0000256" key="6">
    <source>
        <dbReference type="ARBA" id="ARBA00023170"/>
    </source>
</evidence>
<dbReference type="PANTHER" id="PTHR42643">
    <property type="entry name" value="IONOTROPIC RECEPTOR 20A-RELATED"/>
    <property type="match status" value="1"/>
</dbReference>
<evidence type="ECO:0000256" key="4">
    <source>
        <dbReference type="ARBA" id="ARBA00022989"/>
    </source>
</evidence>
<reference evidence="9 10" key="1">
    <citation type="submission" date="2015-12" db="EMBL/GenBank/DDBJ databases">
        <title>The genome of Folsomia candida.</title>
        <authorList>
            <person name="Faddeeva A."/>
            <person name="Derks M.F."/>
            <person name="Anvar Y."/>
            <person name="Smit S."/>
            <person name="Van Straalen N."/>
            <person name="Roelofs D."/>
        </authorList>
    </citation>
    <scope>NUCLEOTIDE SEQUENCE [LARGE SCALE GENOMIC DNA]</scope>
    <source>
        <strain evidence="9 10">VU population</strain>
        <tissue evidence="9">Whole body</tissue>
    </source>
</reference>
<feature type="transmembrane region" description="Helical" evidence="8">
    <location>
        <begin position="128"/>
        <end position="147"/>
    </location>
</feature>
<keyword evidence="4 8" id="KW-1133">Transmembrane helix</keyword>
<dbReference type="Proteomes" id="UP000198287">
    <property type="component" value="Unassembled WGS sequence"/>
</dbReference>
<gene>
    <name evidence="9" type="ORF">Fcan01_15596</name>
</gene>
<comment type="caution">
    <text evidence="9">The sequence shown here is derived from an EMBL/GenBank/DDBJ whole genome shotgun (WGS) entry which is preliminary data.</text>
</comment>
<evidence type="ECO:0000256" key="2">
    <source>
        <dbReference type="ARBA" id="ARBA00022475"/>
    </source>
</evidence>
<sequence length="518" mass="59570">MVSTPIVWRLATSTEFDPKVGKNFDFAQDNLKSDLFADSENNPMYQRLIGIVFRKVNISFFYDSYRLNLKSGATLGVHKIVTTLPTTNNPFWKATRQVVYKFQGYQFITCYSESFLSLKFYLVPFQPAVWGGFFMSMVTVMSALSLYQKLKNIQHFSPLWFILANIFDEGTHIPRRLENQEFFRILISGWILMVVILTNCYSGLMISDLNSPLPGTNVPTSFQDLVCEEKQIVDSYKERTNLTDWIFTYIEGRIQSKPEAFNNSCYQILSKRISSFTMFEYVSVTFGVRFELLSIWSSLFYEPRYIMDLVSLDTVTSVLLDKGNHKFIPGNFNDSSDPSVNMLSIEQDIAKCGKSVLFLEESALQSVAYYMSTKYFWIKFYKGNDILNLNPFGWTFEGAGISRVPLNFQALIESGIHGRLELKDIMKSYWFPNTNVVSRLRENPLGLDGAFITLFILCGVLIGASVFILIVELRRILHRAVLVGTFKISYVMGRCFKNFHIKSHFVIIRVASHQKSPQ</sequence>
<dbReference type="GO" id="GO:0005886">
    <property type="term" value="C:plasma membrane"/>
    <property type="evidence" value="ECO:0007669"/>
    <property type="project" value="UniProtKB-SubCell"/>
</dbReference>
<evidence type="ECO:0000313" key="9">
    <source>
        <dbReference type="EMBL" id="OXA49155.1"/>
    </source>
</evidence>
<evidence type="ECO:0000313" key="10">
    <source>
        <dbReference type="Proteomes" id="UP000198287"/>
    </source>
</evidence>
<name>A0A226DUH7_FOLCA</name>
<dbReference type="AlphaFoldDB" id="A0A226DUH7"/>
<dbReference type="Gene3D" id="1.10.287.70">
    <property type="match status" value="1"/>
</dbReference>
<protein>
    <submittedName>
        <fullName evidence="9">Uncharacterized protein</fullName>
    </submittedName>
</protein>
<keyword evidence="5 8" id="KW-0472">Membrane</keyword>
<feature type="transmembrane region" description="Helical" evidence="8">
    <location>
        <begin position="449"/>
        <end position="471"/>
    </location>
</feature>